<dbReference type="AlphaFoldDB" id="A0A087T2Z6"/>
<comment type="cofactor">
    <cofactor evidence="1">
        <name>Zn(2+)</name>
        <dbReference type="ChEBI" id="CHEBI:29105"/>
    </cofactor>
</comment>
<dbReference type="InterPro" id="IPR045089">
    <property type="entry name" value="PGGT1B-like"/>
</dbReference>
<keyword evidence="12" id="KW-1185">Reference proteome</keyword>
<proteinExistence type="inferred from homology"/>
<feature type="domain" description="Prenyltransferase alpha-alpha toroid" evidence="10">
    <location>
        <begin position="19"/>
        <end position="142"/>
    </location>
</feature>
<dbReference type="STRING" id="407821.A0A087T2Z6"/>
<comment type="similarity">
    <text evidence="2">Belongs to the protein prenyltransferase subunit beta family.</text>
</comment>
<keyword evidence="7" id="KW-0862">Zinc</keyword>
<dbReference type="EMBL" id="KK113156">
    <property type="protein sequence ID" value="KFM59485.1"/>
    <property type="molecule type" value="Genomic_DNA"/>
</dbReference>
<dbReference type="OMA" id="ISACNGH"/>
<dbReference type="FunFam" id="1.50.10.20:FF:000024">
    <property type="entry name" value="Geranylgeranyl transferase type-2 subunit beta"/>
    <property type="match status" value="1"/>
</dbReference>
<dbReference type="InterPro" id="IPR001330">
    <property type="entry name" value="Prenyltrans"/>
</dbReference>
<protein>
    <recommendedName>
        <fullName evidence="8">Geranylgeranyl transferase type II subunit beta</fullName>
    </recommendedName>
    <alternativeName>
        <fullName evidence="9">Type II protein geranyl-geranyltransferase subunit beta</fullName>
    </alternativeName>
</protein>
<evidence type="ECO:0000256" key="4">
    <source>
        <dbReference type="ARBA" id="ARBA00022679"/>
    </source>
</evidence>
<dbReference type="Pfam" id="PF00432">
    <property type="entry name" value="Prenyltrans"/>
    <property type="match status" value="1"/>
</dbReference>
<dbReference type="SUPFAM" id="SSF48239">
    <property type="entry name" value="Terpenoid cyclases/Protein prenyltransferases"/>
    <property type="match status" value="1"/>
</dbReference>
<dbReference type="PANTHER" id="PTHR11774:SF11">
    <property type="entry name" value="GERANYLGERANYL TRANSFERASE TYPE-2 SUBUNIT BETA"/>
    <property type="match status" value="1"/>
</dbReference>
<dbReference type="PANTHER" id="PTHR11774">
    <property type="entry name" value="GERANYLGERANYL TRANSFERASE TYPE BETA SUBUNIT"/>
    <property type="match status" value="1"/>
</dbReference>
<evidence type="ECO:0000256" key="2">
    <source>
        <dbReference type="ARBA" id="ARBA00010497"/>
    </source>
</evidence>
<evidence type="ECO:0000259" key="10">
    <source>
        <dbReference type="Pfam" id="PF00432"/>
    </source>
</evidence>
<evidence type="ECO:0000313" key="11">
    <source>
        <dbReference type="EMBL" id="KFM59485.1"/>
    </source>
</evidence>
<accession>A0A087T2Z6</accession>
<sequence>MAVLIRDVVLNDKLPAKLFLDKHCDFICSYGKKKDDYEYCITEYLRLSGIYWGLTTLDLMGQVDKLDKVSVLEFLKSCQHKCGGFSSSVGHDPHILYTLSALQILTMYDALDIIDVEKTVEFIKGLQQEDGSFIGDKWGEVD</sequence>
<dbReference type="GO" id="GO:0004663">
    <property type="term" value="F:Rab geranylgeranyltransferase activity"/>
    <property type="evidence" value="ECO:0007669"/>
    <property type="project" value="TreeGrafter"/>
</dbReference>
<dbReference type="OrthoDB" id="5428259at2759"/>
<organism evidence="11 12">
    <name type="scientific">Stegodyphus mimosarum</name>
    <name type="common">African social velvet spider</name>
    <dbReference type="NCBI Taxonomy" id="407821"/>
    <lineage>
        <taxon>Eukaryota</taxon>
        <taxon>Metazoa</taxon>
        <taxon>Ecdysozoa</taxon>
        <taxon>Arthropoda</taxon>
        <taxon>Chelicerata</taxon>
        <taxon>Arachnida</taxon>
        <taxon>Araneae</taxon>
        <taxon>Araneomorphae</taxon>
        <taxon>Entelegynae</taxon>
        <taxon>Eresoidea</taxon>
        <taxon>Eresidae</taxon>
        <taxon>Stegodyphus</taxon>
    </lineage>
</organism>
<keyword evidence="3" id="KW-0637">Prenyltransferase</keyword>
<evidence type="ECO:0000256" key="8">
    <source>
        <dbReference type="ARBA" id="ARBA00030816"/>
    </source>
</evidence>
<evidence type="ECO:0000313" key="12">
    <source>
        <dbReference type="Proteomes" id="UP000054359"/>
    </source>
</evidence>
<keyword evidence="4 11" id="KW-0808">Transferase</keyword>
<keyword evidence="6" id="KW-0677">Repeat</keyword>
<dbReference type="InterPro" id="IPR008930">
    <property type="entry name" value="Terpenoid_cyclase/PrenylTrfase"/>
</dbReference>
<dbReference type="Gene3D" id="1.50.10.20">
    <property type="match status" value="1"/>
</dbReference>
<evidence type="ECO:0000256" key="6">
    <source>
        <dbReference type="ARBA" id="ARBA00022737"/>
    </source>
</evidence>
<evidence type="ECO:0000256" key="3">
    <source>
        <dbReference type="ARBA" id="ARBA00022602"/>
    </source>
</evidence>
<gene>
    <name evidence="11" type="ORF">X975_11508</name>
</gene>
<evidence type="ECO:0000256" key="5">
    <source>
        <dbReference type="ARBA" id="ARBA00022723"/>
    </source>
</evidence>
<name>A0A087T2Z6_STEMI</name>
<evidence type="ECO:0000256" key="9">
    <source>
        <dbReference type="ARBA" id="ARBA00032766"/>
    </source>
</evidence>
<keyword evidence="5" id="KW-0479">Metal-binding</keyword>
<dbReference type="GO" id="GO:0046872">
    <property type="term" value="F:metal ion binding"/>
    <property type="evidence" value="ECO:0007669"/>
    <property type="project" value="UniProtKB-KW"/>
</dbReference>
<feature type="non-terminal residue" evidence="11">
    <location>
        <position position="142"/>
    </location>
</feature>
<dbReference type="GO" id="GO:0005968">
    <property type="term" value="C:Rab-protein geranylgeranyltransferase complex"/>
    <property type="evidence" value="ECO:0007669"/>
    <property type="project" value="TreeGrafter"/>
</dbReference>
<evidence type="ECO:0000256" key="7">
    <source>
        <dbReference type="ARBA" id="ARBA00022833"/>
    </source>
</evidence>
<evidence type="ECO:0000256" key="1">
    <source>
        <dbReference type="ARBA" id="ARBA00001947"/>
    </source>
</evidence>
<dbReference type="Proteomes" id="UP000054359">
    <property type="component" value="Unassembled WGS sequence"/>
</dbReference>
<reference evidence="11 12" key="1">
    <citation type="submission" date="2013-11" db="EMBL/GenBank/DDBJ databases">
        <title>Genome sequencing of Stegodyphus mimosarum.</title>
        <authorList>
            <person name="Bechsgaard J."/>
        </authorList>
    </citation>
    <scope>NUCLEOTIDE SEQUENCE [LARGE SCALE GENOMIC DNA]</scope>
</reference>